<sequence>MRKSPQDISTQELFETAQSRRYHLTQHGTTHGSLSLLSLPSESLTHITSFLDPISLLFLGRTSKRFYDHVKDDNTWHRAFVCQVLDIGPEKDLHGLRSLTLRRSESSWKKEFISRYNLRRRWLRSRTPTITHVPHYASISRIHVLPDDALLSSSIQYGIVARSFPFTGKIMKGYLDTTGMRHGLGLGNPNAEFTPDVTVCVLASEGSTANIIWGRRDGSVSVMFHPRTMSGTRATARLHTSTVEDEHVGAVQDAVWVGDGAACLTAGADGRIKIWSTRRFGCVWTSERVTGQPVDPCLKVVESLSNGMLVAGTKRGSLLIYHGFDFSVLHTPGASQGTVHSLTITPPPFPSGSVDTGNRGVTTLYLDVRSPTSASILVGYEDDPLFYRYTVDLEASRVAVTAFGDPAAGVNNCMQPAFSFDADETGYIVAGDQLGSISIYDWEATPLTDHPVPPTRRVDVFADAAIAAVAVNTSVIAVGSSRGTIRVVDAVTFDALRSFAAPVHNSVSQIVLKRDTLIGSVGSRVIAWKAGAVDSKGGYPYKTKGKAKTEGDRKWRKQIEFMRDIEESRDDTKKEAQFIRQAFGREREQLSQLEALGLSEREAVEYVLMLSRDEEGRNHEGQSSDTPFGRPEEEGVFDVDVDEGNTSSSSRTYASLSPSPPSLSPPSRPSTSPPVSVAGSYPRSWASVSPPTSHIKVQVSPRFYPEPIQAGGLSTSPLNLDAVRPVAIERDGPQFPPIVSSGSVTPLWKASSSQSSGGGSPGSRNAWKAPLRTPPSTSPPALRSSGASSRATIPQYRSETTSDSHRAGADWEREAVQISEVEDEDLRFALELSLAEAKSREEKVFGF</sequence>
<reference evidence="1" key="1">
    <citation type="submission" date="2021-03" db="EMBL/GenBank/DDBJ databases">
        <authorList>
            <consortium name="DOE Joint Genome Institute"/>
            <person name="Ahrendt S."/>
            <person name="Looney B.P."/>
            <person name="Miyauchi S."/>
            <person name="Morin E."/>
            <person name="Drula E."/>
            <person name="Courty P.E."/>
            <person name="Chicoki N."/>
            <person name="Fauchery L."/>
            <person name="Kohler A."/>
            <person name="Kuo A."/>
            <person name="Labutti K."/>
            <person name="Pangilinan J."/>
            <person name="Lipzen A."/>
            <person name="Riley R."/>
            <person name="Andreopoulos W."/>
            <person name="He G."/>
            <person name="Johnson J."/>
            <person name="Barry K.W."/>
            <person name="Grigoriev I.V."/>
            <person name="Nagy L."/>
            <person name="Hibbett D."/>
            <person name="Henrissat B."/>
            <person name="Matheny P.B."/>
            <person name="Labbe J."/>
            <person name="Martin F."/>
        </authorList>
    </citation>
    <scope>NUCLEOTIDE SEQUENCE</scope>
    <source>
        <strain evidence="1">HHB10654</strain>
    </source>
</reference>
<evidence type="ECO:0000313" key="2">
    <source>
        <dbReference type="Proteomes" id="UP000814140"/>
    </source>
</evidence>
<proteinExistence type="predicted"/>
<name>A0ACB8SVE1_9AGAM</name>
<dbReference type="EMBL" id="MU277221">
    <property type="protein sequence ID" value="KAI0060157.1"/>
    <property type="molecule type" value="Genomic_DNA"/>
</dbReference>
<protein>
    <submittedName>
        <fullName evidence="1">Uncharacterized protein</fullName>
    </submittedName>
</protein>
<evidence type="ECO:0000313" key="1">
    <source>
        <dbReference type="EMBL" id="KAI0060157.1"/>
    </source>
</evidence>
<comment type="caution">
    <text evidence="1">The sequence shown here is derived from an EMBL/GenBank/DDBJ whole genome shotgun (WGS) entry which is preliminary data.</text>
</comment>
<accession>A0ACB8SVE1</accession>
<gene>
    <name evidence="1" type="ORF">BV25DRAFT_987335</name>
</gene>
<reference evidence="1" key="2">
    <citation type="journal article" date="2022" name="New Phytol.">
        <title>Evolutionary transition to the ectomycorrhizal habit in the genomes of a hyperdiverse lineage of mushroom-forming fungi.</title>
        <authorList>
            <person name="Looney B."/>
            <person name="Miyauchi S."/>
            <person name="Morin E."/>
            <person name="Drula E."/>
            <person name="Courty P.E."/>
            <person name="Kohler A."/>
            <person name="Kuo A."/>
            <person name="LaButti K."/>
            <person name="Pangilinan J."/>
            <person name="Lipzen A."/>
            <person name="Riley R."/>
            <person name="Andreopoulos W."/>
            <person name="He G."/>
            <person name="Johnson J."/>
            <person name="Nolan M."/>
            <person name="Tritt A."/>
            <person name="Barry K.W."/>
            <person name="Grigoriev I.V."/>
            <person name="Nagy L.G."/>
            <person name="Hibbett D."/>
            <person name="Henrissat B."/>
            <person name="Matheny P.B."/>
            <person name="Labbe J."/>
            <person name="Martin F.M."/>
        </authorList>
    </citation>
    <scope>NUCLEOTIDE SEQUENCE</scope>
    <source>
        <strain evidence="1">HHB10654</strain>
    </source>
</reference>
<organism evidence="1 2">
    <name type="scientific">Artomyces pyxidatus</name>
    <dbReference type="NCBI Taxonomy" id="48021"/>
    <lineage>
        <taxon>Eukaryota</taxon>
        <taxon>Fungi</taxon>
        <taxon>Dikarya</taxon>
        <taxon>Basidiomycota</taxon>
        <taxon>Agaricomycotina</taxon>
        <taxon>Agaricomycetes</taxon>
        <taxon>Russulales</taxon>
        <taxon>Auriscalpiaceae</taxon>
        <taxon>Artomyces</taxon>
    </lineage>
</organism>
<dbReference type="Proteomes" id="UP000814140">
    <property type="component" value="Unassembled WGS sequence"/>
</dbReference>
<keyword evidence="2" id="KW-1185">Reference proteome</keyword>